<evidence type="ECO:0000313" key="3">
    <source>
        <dbReference type="Proteomes" id="UP000243950"/>
    </source>
</evidence>
<name>A0A1I1U2F3_PSEOC</name>
<protein>
    <submittedName>
        <fullName evidence="2">Uncharacterized protein</fullName>
    </submittedName>
</protein>
<reference evidence="3" key="1">
    <citation type="submission" date="2016-10" db="EMBL/GenBank/DDBJ databases">
        <authorList>
            <person name="Varghese N."/>
            <person name="Submissions S."/>
        </authorList>
    </citation>
    <scope>NUCLEOTIDE SEQUENCE [LARGE SCALE GENOMIC DNA]</scope>
    <source>
        <strain evidence="3">JCM 2783</strain>
    </source>
</reference>
<feature type="signal peptide" evidence="1">
    <location>
        <begin position="1"/>
        <end position="22"/>
    </location>
</feature>
<keyword evidence="3" id="KW-1185">Reference proteome</keyword>
<accession>A0A1I1U2F3</accession>
<gene>
    <name evidence="2" type="ORF">SAMN05216372_1033</name>
</gene>
<feature type="chain" id="PRO_5017467784" evidence="1">
    <location>
        <begin position="23"/>
        <end position="151"/>
    </location>
</feature>
<dbReference type="RefSeq" id="WP_093502553.1">
    <property type="nucleotide sequence ID" value="NZ_BSSG01000004.1"/>
</dbReference>
<keyword evidence="1" id="KW-0732">Signal</keyword>
<organism evidence="2 3">
    <name type="scientific">Pseudomonas straminea</name>
    <dbReference type="NCBI Taxonomy" id="47882"/>
    <lineage>
        <taxon>Bacteria</taxon>
        <taxon>Pseudomonadati</taxon>
        <taxon>Pseudomonadota</taxon>
        <taxon>Gammaproteobacteria</taxon>
        <taxon>Pseudomonadales</taxon>
        <taxon>Pseudomonadaceae</taxon>
        <taxon>Phytopseudomonas</taxon>
    </lineage>
</organism>
<dbReference type="Proteomes" id="UP000243950">
    <property type="component" value="Unassembled WGS sequence"/>
</dbReference>
<proteinExistence type="predicted"/>
<evidence type="ECO:0000313" key="2">
    <source>
        <dbReference type="EMBL" id="SFD64949.1"/>
    </source>
</evidence>
<dbReference type="Pfam" id="PF06097">
    <property type="entry name" value="DUF945"/>
    <property type="match status" value="1"/>
</dbReference>
<evidence type="ECO:0000256" key="1">
    <source>
        <dbReference type="SAM" id="SignalP"/>
    </source>
</evidence>
<dbReference type="InterPro" id="IPR010352">
    <property type="entry name" value="DUF945"/>
</dbReference>
<dbReference type="EMBL" id="FOMO01000003">
    <property type="protein sequence ID" value="SFD64949.1"/>
    <property type="molecule type" value="Genomic_DNA"/>
</dbReference>
<dbReference type="AlphaFoldDB" id="A0A1I1U2F3"/>
<sequence>MKKKLLLLATTSMLLAGAWTFAAWTAGERLQATLQQAVERANQRGDAKVVLTRYDRALFETAETIVQASPRGALATPADRDLMAKELIRSWLKPPMAVGLAWFGRETLESKLRFGADKKLYVNGHLLPEDDDVRAVMWLIGLLPSVDVVQK</sequence>